<gene>
    <name evidence="1" type="ORF">COR51_03740</name>
</gene>
<dbReference type="Proteomes" id="UP000238163">
    <property type="component" value="Unassembled WGS sequence"/>
</dbReference>
<organism evidence="1 2">
    <name type="scientific">Vibrio mediterranei</name>
    <dbReference type="NCBI Taxonomy" id="689"/>
    <lineage>
        <taxon>Bacteria</taxon>
        <taxon>Pseudomonadati</taxon>
        <taxon>Pseudomonadota</taxon>
        <taxon>Gammaproteobacteria</taxon>
        <taxon>Vibrionales</taxon>
        <taxon>Vibrionaceae</taxon>
        <taxon>Vibrio</taxon>
    </lineage>
</organism>
<dbReference type="EMBL" id="NWTN01000001">
    <property type="protein sequence ID" value="PRQ69702.1"/>
    <property type="molecule type" value="Genomic_DNA"/>
</dbReference>
<name>A0ABX5DJ01_9VIBR</name>
<evidence type="ECO:0000313" key="1">
    <source>
        <dbReference type="EMBL" id="PRQ69702.1"/>
    </source>
</evidence>
<comment type="caution">
    <text evidence="1">The sequence shown here is derived from an EMBL/GenBank/DDBJ whole genome shotgun (WGS) entry which is preliminary data.</text>
</comment>
<reference evidence="1 2" key="1">
    <citation type="submission" date="2018-03" db="EMBL/GenBank/DDBJ databases">
        <title>Genetic Diversity and Phenotypic Plasticity of AHL Mediated Quorum Sensing in Environmental Strains of Vibrio mediterranei.</title>
        <authorList>
            <person name="Lantoine F."/>
            <person name="Vouve F."/>
        </authorList>
    </citation>
    <scope>NUCLEOTIDE SEQUENCE [LARGE SCALE GENOMIC DNA]</scope>
    <source>
        <strain evidence="1 2">17LN0615E</strain>
    </source>
</reference>
<keyword evidence="2" id="KW-1185">Reference proteome</keyword>
<dbReference type="RefSeq" id="WP_096441710.1">
    <property type="nucleotide sequence ID" value="NZ_NWTN01000001.1"/>
</dbReference>
<sequence>MINNEIYEVPANRRYWMVRSSGGHYYNHFTSNNCIGIGHLNVLDLDSCQAGQLRSTETELKHALRLKGFEKKRFDKHARQLRQAAKFIHEMAIGDWIVTVGQAGYRFGVITSAAYIEREPVVLEGEHRGFTGDADMHLRRNVNWGPVIRREHVPYGLAQAFKARQTVTCLDEHWQALCHTLYPVFAQRDELYLSVKIGTDKPVGSYSMGVLLTLFSEIEVLAKQITEDADFNAQQFDDVFKHYLNNGLLSVSNKAQYASPGDVWLKFLAEHKYWLHICLASSVLFGNDLMGLEGFVPDETQKQLWDMVIERLGELDAVDSLQSLELSVPEFETRTLEVPVERVVEEMNQEA</sequence>
<protein>
    <submittedName>
        <fullName evidence="1">Uncharacterized protein</fullName>
    </submittedName>
</protein>
<proteinExistence type="predicted"/>
<evidence type="ECO:0000313" key="2">
    <source>
        <dbReference type="Proteomes" id="UP000238163"/>
    </source>
</evidence>
<accession>A0ABX5DJ01</accession>